<proteinExistence type="predicted"/>
<evidence type="ECO:0000256" key="5">
    <source>
        <dbReference type="SAM" id="MobiDB-lite"/>
    </source>
</evidence>
<reference evidence="7 8" key="9">
    <citation type="journal article" date="2000" name="J. Virol.">
        <title>Complete DNA sequence of the rat cytomegalovirus genome.</title>
        <authorList>
            <person name="Vink C."/>
            <person name="Beuken E."/>
            <person name="Bruggeman C.A."/>
        </authorList>
    </citation>
    <scope>NUCLEOTIDE SEQUENCE [LARGE SCALE GENOMIC DNA]</scope>
    <source>
        <strain evidence="7 8">Maastricht</strain>
    </source>
</reference>
<reference evidence="7 8" key="8">
    <citation type="journal article" date="2000" name="J. Virol.">
        <title>The r144 major histocompatibility complex class I-like gene of rat cytomegalovirus is dispensable for both acute and long-term infection in the immunocompromised host.</title>
        <authorList>
            <person name="Beisser P.S."/>
            <person name="Kloover J.S."/>
            <person name="Grauls G.E."/>
            <person name="Blok M.J."/>
            <person name="Bruggeman C.A."/>
            <person name="Vink C."/>
        </authorList>
    </citation>
    <scope>NUCLEOTIDE SEQUENCE [LARGE SCALE GENOMIC DNA]</scope>
    <source>
        <strain evidence="7 8">Maastricht</strain>
    </source>
</reference>
<dbReference type="GO" id="GO:0005524">
    <property type="term" value="F:ATP binding"/>
    <property type="evidence" value="ECO:0007669"/>
    <property type="project" value="UniProtKB-KW"/>
</dbReference>
<evidence type="ECO:0000256" key="2">
    <source>
        <dbReference type="ARBA" id="ARBA00022801"/>
    </source>
</evidence>
<reference evidence="7 8" key="1">
    <citation type="journal article" date="1996" name="J. Gen. Virol.">
        <title>Cloning and sequence analysis of the genes encoding DNA polymerase, glycoprotein B, ICP18.5 and major DNA-binding protein of rat cytomegalovirus.</title>
        <authorList>
            <person name="Beuken E."/>
            <person name="Slobbe R."/>
            <person name="Bruggeman C.A."/>
            <person name="Vink C."/>
        </authorList>
    </citation>
    <scope>NUCLEOTIDE SEQUENCE [LARGE SCALE GENOMIC DNA]</scope>
    <source>
        <strain evidence="7 8">Maastricht</strain>
    </source>
</reference>
<reference evidence="7 8" key="2">
    <citation type="journal article" date="1996" name="J. Virol.">
        <title>Structure of the rat cytomegalovirus genome termini.</title>
        <authorList>
            <person name="Vink C."/>
            <person name="Beuken E."/>
            <person name="Bruggeman C.A."/>
        </authorList>
    </citation>
    <scope>NUCLEOTIDE SEQUENCE [LARGE SCALE GENOMIC DNA]</scope>
    <source>
        <strain evidence="7 8">Maastricht</strain>
    </source>
</reference>
<dbReference type="KEGG" id="vg:940271"/>
<sequence length="944" mass="104825">MENSSIDRSVGNRGSDGGADGSSKYDNIFVLNTSSALKIERIVARVTSLAKKRFSAGSFAKDWFRHMVDPCHADAVEDLALAAAAADSETAAAAPGRAARRAGAKGGARPGGRRPGPSPSPSSSRSSSPTAFPSSAAGLGPDPVEDAPVIGDPQLARPPPFLPFSAFLITGTAGAGKTSSVQTLAANLDCVITGSTVISSQALSSALNRARSAQVRTIFKEFGFNSRHVSLSDRIYLRHRDGVSFENVEPIQEQQWRDLSVYWPVLSDIVRRTLQAGGGLGRVSKDVGEFCRSNVIVIDECGIVLRYLLHVVVFFYYFYNAVADSELYRSRAMPCIVCVGSPTQTEALESHYDHRTQNRAVQRGLDVLSALIGDPVLSEYCRTSENWVMFINNKRCRDPDFGNLLKHIEFGLPLSPRHVEYVDRFVRPVGFVRSPAHVMEATRLFVSHREVKDYFTALHEYIRADNRHLVFELPIYCLLNNEAFARYCDSMGPDVTPPTPEAWFRANLARIGNYSQFTDQNISAATEVHELSDLVETEGGRCEVVRETLLSCRITFIRESSVAVTNKMRACVIGYSGTFESFAEILQKDLFLEKTPCEQALYAYSLLSGLLFSAMYLFYSSSFATDEILVEFARIALPDVPALRVDDGDDAAARDGDEAEGGRLGRVVTDRIGGHGGERGEDGDHGLDEEITDLEMVCGSDIYTDAFFVKYPVPPSPFKISFEDAVQIYTTFRDVFLARYRIMQQRSRGGFGRSPLITYNRRNVWRKKSCEITSHNRTFVGMLTYVSPNNSYVLEGFTNDHVSAMHPERLRIHPKILERGLPRLLVRDACGFVFALDHNVSRFSDYVEGKTAHICTMVDYGVTSLMAMTIAKSQGLTLQTVAVDFGETKKPLRMSHVYVAISRVVDPDRLFMSLNPFRFPHDGHGRIVPYIRRAVQDRRTTLIF</sequence>
<evidence type="ECO:0000259" key="6">
    <source>
        <dbReference type="Pfam" id="PF02689"/>
    </source>
</evidence>
<dbReference type="Proteomes" id="UP000008288">
    <property type="component" value="Segment"/>
</dbReference>
<feature type="region of interest" description="Disordered" evidence="5">
    <location>
        <begin position="90"/>
        <end position="155"/>
    </location>
</feature>
<protein>
    <submittedName>
        <fullName evidence="7">PR105</fullName>
    </submittedName>
</protein>
<dbReference type="InterPro" id="IPR003840">
    <property type="entry name" value="DNA_helicase_dom"/>
</dbReference>
<keyword evidence="8" id="KW-1185">Reference proteome</keyword>
<keyword evidence="4" id="KW-0067">ATP-binding</keyword>
<reference evidence="7 8" key="6">
    <citation type="journal article" date="1999" name="J. Gen. Virol.">
        <title>The rat cytomegalovirus R32 gene encodes a virion-associated protein that elicits a strong humoral immune response in infected rats.</title>
        <authorList>
            <person name="Beuken E."/>
            <person name="Grauls G."/>
            <person name="Bruggeman C.A."/>
            <person name="Vink C."/>
        </authorList>
    </citation>
    <scope>NUCLEOTIDE SEQUENCE [LARGE SCALE GENOMIC DNA]</scope>
    <source>
        <strain evidence="7 8">Maastricht</strain>
    </source>
</reference>
<dbReference type="InterPro" id="IPR027417">
    <property type="entry name" value="P-loop_NTPase"/>
</dbReference>
<dbReference type="SUPFAM" id="SSF52540">
    <property type="entry name" value="P-loop containing nucleoside triphosphate hydrolases"/>
    <property type="match status" value="3"/>
</dbReference>
<reference evidence="7 8" key="5">
    <citation type="journal article" date="1998" name="Virology">
        <title>The Maastricht strain and England strain of rat cytomegalovirus represent different betaherpesvirus species rather than strains.</title>
        <authorList>
            <person name="Beisser P.S."/>
            <person name="Kaptein S.J."/>
            <person name="Beuken E."/>
            <person name="Bruggeman C.A."/>
            <person name="Vink C."/>
        </authorList>
    </citation>
    <scope>NUCLEOTIDE SEQUENCE [LARGE SCALE GENOMIC DNA]</scope>
    <source>
        <strain evidence="7 8">Maastricht</strain>
    </source>
</reference>
<name>Q9DW96_RCMVM</name>
<gene>
    <name evidence="7" type="primary">R105</name>
</gene>
<organismHost>
    <name type="scientific">Rattus</name>
    <name type="common">rats</name>
    <dbReference type="NCBI Taxonomy" id="10114"/>
</organismHost>
<dbReference type="Gene3D" id="3.40.50.300">
    <property type="entry name" value="P-loop containing nucleotide triphosphate hydrolases"/>
    <property type="match status" value="1"/>
</dbReference>
<dbReference type="GeneID" id="940271"/>
<dbReference type="CDD" id="cd18809">
    <property type="entry name" value="SF1_C_RecD"/>
    <property type="match status" value="1"/>
</dbReference>
<dbReference type="Pfam" id="PF02689">
    <property type="entry name" value="Herpes_Helicase"/>
    <property type="match status" value="1"/>
</dbReference>
<evidence type="ECO:0000313" key="8">
    <source>
        <dbReference type="Proteomes" id="UP000008288"/>
    </source>
</evidence>
<dbReference type="GO" id="GO:0004386">
    <property type="term" value="F:helicase activity"/>
    <property type="evidence" value="ECO:0007669"/>
    <property type="project" value="UniProtKB-KW"/>
</dbReference>
<keyword evidence="1" id="KW-0547">Nucleotide-binding</keyword>
<dbReference type="GO" id="GO:0016787">
    <property type="term" value="F:hydrolase activity"/>
    <property type="evidence" value="ECO:0007669"/>
    <property type="project" value="UniProtKB-KW"/>
</dbReference>
<evidence type="ECO:0000256" key="4">
    <source>
        <dbReference type="ARBA" id="ARBA00022840"/>
    </source>
</evidence>
<evidence type="ECO:0000256" key="1">
    <source>
        <dbReference type="ARBA" id="ARBA00022741"/>
    </source>
</evidence>
<reference evidence="7 8" key="10">
    <citation type="journal article" date="2000" name="Virus Res.">
        <title>Rat cytomegalovirus R89 is a highly conserved gene which expresses a spliced transcript.</title>
        <authorList>
            <person name="Gruijthuijsen Y.K."/>
            <person name="Beuken E."/>
            <person name="Bruggeman C.A."/>
            <person name="Vink C."/>
        </authorList>
    </citation>
    <scope>NUCLEOTIDE SEQUENCE [LARGE SCALE GENOMIC DNA]</scope>
    <source>
        <strain evidence="7 8">Maastricht</strain>
    </source>
</reference>
<evidence type="ECO:0000256" key="3">
    <source>
        <dbReference type="ARBA" id="ARBA00022806"/>
    </source>
</evidence>
<feature type="compositionally biased region" description="Low complexity" evidence="5">
    <location>
        <begin position="121"/>
        <end position="138"/>
    </location>
</feature>
<dbReference type="OrthoDB" id="496at10239"/>
<reference evidence="7 8" key="7">
    <citation type="journal article" date="1999" name="J. Virol.">
        <title>Deletion of the R78 G protein-coupled receptor gene from rat cytomegalovirus results in an attenuated, syncytium-inducing mutant strain.</title>
        <authorList>
            <person name="Beisser P.S."/>
            <person name="Grauls G."/>
            <person name="Bruggeman C.A."/>
            <person name="Vink C."/>
        </authorList>
    </citation>
    <scope>NUCLEOTIDE SEQUENCE [LARGE SCALE GENOMIC DNA]</scope>
    <source>
        <strain evidence="7 8">Maastricht</strain>
    </source>
</reference>
<keyword evidence="3" id="KW-0347">Helicase</keyword>
<dbReference type="RefSeq" id="NP_064205.1">
    <property type="nucleotide sequence ID" value="NC_002512.2"/>
</dbReference>
<keyword evidence="2" id="KW-0378">Hydrolase</keyword>
<feature type="domain" description="DNA replication helicase" evidence="6">
    <location>
        <begin position="24"/>
        <end position="944"/>
    </location>
</feature>
<accession>Q9DW96</accession>
<evidence type="ECO:0000313" key="7">
    <source>
        <dbReference type="EMBL" id="AAF99194.1"/>
    </source>
</evidence>
<reference evidence="7 8" key="4">
    <citation type="journal article" date="1998" name="J. Virol.">
        <title>The R33 G protein-coupled receptor gene of rat cytomegalovirus plays an essential role in the pathogenesis of viral infection.</title>
        <authorList>
            <person name="Beisser P.S."/>
            <person name="Vink C."/>
            <person name="Van Dam J.G."/>
            <person name="Grauls G."/>
            <person name="Vanherle S.J."/>
            <person name="Bruggeman C.A."/>
        </authorList>
    </citation>
    <scope>NUCLEOTIDE SEQUENCE [LARGE SCALE GENOMIC DNA]</scope>
    <source>
        <strain evidence="7 8">Maastricht</strain>
    </source>
</reference>
<organism evidence="7 8">
    <name type="scientific">Rat cytomegalovirus (strain Maastricht)</name>
    <dbReference type="NCBI Taxonomy" id="79700"/>
    <lineage>
        <taxon>Viruses</taxon>
        <taxon>Duplodnaviria</taxon>
        <taxon>Heunggongvirae</taxon>
        <taxon>Peploviricota</taxon>
        <taxon>Herviviricetes</taxon>
        <taxon>Herpesvirales</taxon>
        <taxon>Orthoherpesviridae</taxon>
        <taxon>Betaherpesvirinae</taxon>
        <taxon>Muromegalovirus</taxon>
        <taxon>Muromegalovirus muridbeta2</taxon>
        <taxon>Murid betaherpesvirus 2</taxon>
    </lineage>
</organism>
<dbReference type="EMBL" id="AF232689">
    <property type="protein sequence ID" value="AAF99194.1"/>
    <property type="molecule type" value="Genomic_DNA"/>
</dbReference>
<feature type="compositionally biased region" description="Gly residues" evidence="5">
    <location>
        <begin position="104"/>
        <end position="114"/>
    </location>
</feature>
<reference evidence="7 8" key="3">
    <citation type="journal article" date="1997" name="J. Gen. Virol.">
        <title>Cloning and functional characterization of the origin of lytic-phase DNA replication of rat cytomegalovirus.</title>
        <authorList>
            <person name="Vink C."/>
            <person name="Beuken E."/>
            <person name="Bruggeman C.A."/>
        </authorList>
    </citation>
    <scope>NUCLEOTIDE SEQUENCE [LARGE SCALE GENOMIC DNA]</scope>
    <source>
        <strain evidence="7 8">Maastricht</strain>
    </source>
</reference>